<dbReference type="InterPro" id="IPR000782">
    <property type="entry name" value="FAS1_domain"/>
</dbReference>
<keyword evidence="4" id="KW-1185">Reference proteome</keyword>
<dbReference type="AlphaFoldDB" id="A0A562TYJ1"/>
<name>A0A562TYJ1_9SPHI</name>
<evidence type="ECO:0000256" key="1">
    <source>
        <dbReference type="SAM" id="SignalP"/>
    </source>
</evidence>
<reference evidence="3 4" key="1">
    <citation type="submission" date="2019-07" db="EMBL/GenBank/DDBJ databases">
        <title>Genomic Encyclopedia of Archaeal and Bacterial Type Strains, Phase II (KMG-II): from individual species to whole genera.</title>
        <authorList>
            <person name="Goeker M."/>
        </authorList>
    </citation>
    <scope>NUCLEOTIDE SEQUENCE [LARGE SCALE GENOMIC DNA]</scope>
    <source>
        <strain evidence="3 4">ATCC BAA-1854</strain>
    </source>
</reference>
<dbReference type="Gene3D" id="2.30.180.10">
    <property type="entry name" value="FAS1 domain"/>
    <property type="match status" value="1"/>
</dbReference>
<dbReference type="InterPro" id="IPR036378">
    <property type="entry name" value="FAS1_dom_sf"/>
</dbReference>
<evidence type="ECO:0000313" key="3">
    <source>
        <dbReference type="EMBL" id="TWI98146.1"/>
    </source>
</evidence>
<dbReference type="FunFam" id="2.30.180.10:FF:000032">
    <property type="entry name" value="Fasciclin domain-containing protein, putative"/>
    <property type="match status" value="1"/>
</dbReference>
<dbReference type="Proteomes" id="UP000317010">
    <property type="component" value="Unassembled WGS sequence"/>
</dbReference>
<dbReference type="Pfam" id="PF02469">
    <property type="entry name" value="Fasciclin"/>
    <property type="match status" value="1"/>
</dbReference>
<dbReference type="EMBL" id="VLLI01000009">
    <property type="protein sequence ID" value="TWI98146.1"/>
    <property type="molecule type" value="Genomic_DNA"/>
</dbReference>
<dbReference type="PROSITE" id="PS50213">
    <property type="entry name" value="FAS1"/>
    <property type="match status" value="1"/>
</dbReference>
<feature type="domain" description="FAS1" evidence="2">
    <location>
        <begin position="50"/>
        <end position="195"/>
    </location>
</feature>
<dbReference type="PANTHER" id="PTHR10900">
    <property type="entry name" value="PERIOSTIN-RELATED"/>
    <property type="match status" value="1"/>
</dbReference>
<evidence type="ECO:0000259" key="2">
    <source>
        <dbReference type="PROSITE" id="PS50213"/>
    </source>
</evidence>
<dbReference type="PANTHER" id="PTHR10900:SF77">
    <property type="entry name" value="FI19380P1"/>
    <property type="match status" value="1"/>
</dbReference>
<dbReference type="SUPFAM" id="SSF82153">
    <property type="entry name" value="FAS1 domain"/>
    <property type="match status" value="1"/>
</dbReference>
<dbReference type="RefSeq" id="WP_144914117.1">
    <property type="nucleotide sequence ID" value="NZ_VLLI01000009.1"/>
</dbReference>
<accession>A0A562TYJ1</accession>
<dbReference type="OrthoDB" id="9800666at2"/>
<sequence>MKKWFVCFYLVLSGTILLAQQTTVTTPVNDSVKAKWGKVKTVDGATMISSNDVIENIAQSKEYTVLVNAIENAGLTDTFKSKGPITIFAPTNDAFEKLPPGELDTLLKPAHKLDLSYLLTYHAIAGRLSAKDIQRKINSNNGQAIFTTIAGSKLIAKIDSNRNIVLIDENGGESIMSKFDVQQSNGILHVVNAVLIPKVKPI</sequence>
<protein>
    <submittedName>
        <fullName evidence="3">Putative surface protein with fasciclin (FAS1) repeats</fullName>
    </submittedName>
</protein>
<organism evidence="3 4">
    <name type="scientific">Mucilaginibacter frigoritolerans</name>
    <dbReference type="NCBI Taxonomy" id="652788"/>
    <lineage>
        <taxon>Bacteria</taxon>
        <taxon>Pseudomonadati</taxon>
        <taxon>Bacteroidota</taxon>
        <taxon>Sphingobacteriia</taxon>
        <taxon>Sphingobacteriales</taxon>
        <taxon>Sphingobacteriaceae</taxon>
        <taxon>Mucilaginibacter</taxon>
    </lineage>
</organism>
<dbReference type="InterPro" id="IPR050904">
    <property type="entry name" value="Adhesion/Biosynth-related"/>
</dbReference>
<feature type="signal peptide" evidence="1">
    <location>
        <begin position="1"/>
        <end position="19"/>
    </location>
</feature>
<proteinExistence type="predicted"/>
<dbReference type="SMART" id="SM00554">
    <property type="entry name" value="FAS1"/>
    <property type="match status" value="1"/>
</dbReference>
<dbReference type="GO" id="GO:0005615">
    <property type="term" value="C:extracellular space"/>
    <property type="evidence" value="ECO:0007669"/>
    <property type="project" value="TreeGrafter"/>
</dbReference>
<comment type="caution">
    <text evidence="3">The sequence shown here is derived from an EMBL/GenBank/DDBJ whole genome shotgun (WGS) entry which is preliminary data.</text>
</comment>
<gene>
    <name evidence="3" type="ORF">JN11_03225</name>
</gene>
<feature type="chain" id="PRO_5021742494" evidence="1">
    <location>
        <begin position="20"/>
        <end position="202"/>
    </location>
</feature>
<keyword evidence="1" id="KW-0732">Signal</keyword>
<evidence type="ECO:0000313" key="4">
    <source>
        <dbReference type="Proteomes" id="UP000317010"/>
    </source>
</evidence>